<evidence type="ECO:0000313" key="13">
    <source>
        <dbReference type="Proteomes" id="UP000776164"/>
    </source>
</evidence>
<feature type="transmembrane region" description="Helical" evidence="9">
    <location>
        <begin position="477"/>
        <end position="496"/>
    </location>
</feature>
<feature type="region of interest" description="Disordered" evidence="8">
    <location>
        <begin position="1"/>
        <end position="48"/>
    </location>
</feature>
<feature type="transmembrane region" description="Helical" evidence="9">
    <location>
        <begin position="391"/>
        <end position="411"/>
    </location>
</feature>
<evidence type="ECO:0000256" key="1">
    <source>
        <dbReference type="ARBA" id="ARBA00004651"/>
    </source>
</evidence>
<feature type="transmembrane region" description="Helical" evidence="9">
    <location>
        <begin position="445"/>
        <end position="465"/>
    </location>
</feature>
<dbReference type="Pfam" id="PF13231">
    <property type="entry name" value="PMT_2"/>
    <property type="match status" value="1"/>
</dbReference>
<feature type="transmembrane region" description="Helical" evidence="9">
    <location>
        <begin position="362"/>
        <end position="379"/>
    </location>
</feature>
<feature type="transmembrane region" description="Helical" evidence="9">
    <location>
        <begin position="275"/>
        <end position="296"/>
    </location>
</feature>
<name>A0ABS2L2P7_9MICO</name>
<evidence type="ECO:0000256" key="8">
    <source>
        <dbReference type="SAM" id="MobiDB-lite"/>
    </source>
</evidence>
<gene>
    <name evidence="12" type="ORF">JOE66_000928</name>
</gene>
<feature type="transmembrane region" description="Helical" evidence="9">
    <location>
        <begin position="206"/>
        <end position="224"/>
    </location>
</feature>
<organism evidence="12 13">
    <name type="scientific">Subtercola frigoramans</name>
    <dbReference type="NCBI Taxonomy" id="120298"/>
    <lineage>
        <taxon>Bacteria</taxon>
        <taxon>Bacillati</taxon>
        <taxon>Actinomycetota</taxon>
        <taxon>Actinomycetes</taxon>
        <taxon>Micrococcales</taxon>
        <taxon>Microbacteriaceae</taxon>
        <taxon>Subtercola</taxon>
    </lineage>
</organism>
<keyword evidence="3" id="KW-0328">Glycosyltransferase</keyword>
<feature type="transmembrane region" description="Helical" evidence="9">
    <location>
        <begin position="139"/>
        <end position="165"/>
    </location>
</feature>
<keyword evidence="2" id="KW-1003">Cell membrane</keyword>
<dbReference type="InterPro" id="IPR050297">
    <property type="entry name" value="LipidA_mod_glycosyltrf_83"/>
</dbReference>
<keyword evidence="7 9" id="KW-0472">Membrane</keyword>
<evidence type="ECO:0000256" key="5">
    <source>
        <dbReference type="ARBA" id="ARBA00022692"/>
    </source>
</evidence>
<feature type="transmembrane region" description="Helical" evidence="9">
    <location>
        <begin position="230"/>
        <end position="263"/>
    </location>
</feature>
<feature type="compositionally biased region" description="Gly residues" evidence="8">
    <location>
        <begin position="544"/>
        <end position="562"/>
    </location>
</feature>
<feature type="transmembrane region" description="Helical" evidence="9">
    <location>
        <begin position="503"/>
        <end position="523"/>
    </location>
</feature>
<feature type="domain" description="Glycosyltransferase RgtA/B/C/D-like" evidence="10">
    <location>
        <begin position="124"/>
        <end position="289"/>
    </location>
</feature>
<keyword evidence="4" id="KW-0808">Transferase</keyword>
<reference evidence="12 13" key="1">
    <citation type="submission" date="2021-01" db="EMBL/GenBank/DDBJ databases">
        <title>Sequencing the genomes of 1000 actinobacteria strains.</title>
        <authorList>
            <person name="Klenk H.-P."/>
        </authorList>
    </citation>
    <scope>NUCLEOTIDE SEQUENCE [LARGE SCALE GENOMIC DNA]</scope>
    <source>
        <strain evidence="12 13">DSM 13057</strain>
    </source>
</reference>
<dbReference type="EMBL" id="JAFBBU010000001">
    <property type="protein sequence ID" value="MBM7471294.1"/>
    <property type="molecule type" value="Genomic_DNA"/>
</dbReference>
<dbReference type="RefSeq" id="WP_307827052.1">
    <property type="nucleotide sequence ID" value="NZ_BAAAHT010000013.1"/>
</dbReference>
<comment type="caution">
    <text evidence="12">The sequence shown here is derived from an EMBL/GenBank/DDBJ whole genome shotgun (WGS) entry which is preliminary data.</text>
</comment>
<proteinExistence type="predicted"/>
<evidence type="ECO:0000256" key="3">
    <source>
        <dbReference type="ARBA" id="ARBA00022676"/>
    </source>
</evidence>
<dbReference type="PANTHER" id="PTHR33908">
    <property type="entry name" value="MANNOSYLTRANSFERASE YKCB-RELATED"/>
    <property type="match status" value="1"/>
</dbReference>
<evidence type="ECO:0000256" key="2">
    <source>
        <dbReference type="ARBA" id="ARBA00022475"/>
    </source>
</evidence>
<dbReference type="InterPro" id="IPR056785">
    <property type="entry name" value="YkcA/B-like_C"/>
</dbReference>
<evidence type="ECO:0000256" key="6">
    <source>
        <dbReference type="ARBA" id="ARBA00022989"/>
    </source>
</evidence>
<sequence length="732" mass="72575">MSASTASPPAAPGAAAASSATGSMPIGAVPHGAVPQGSQPATVGRSSGGRSRIGRIVFGDRTAPSWARPSLIALLLVTALLYLWNLSDSAYANTFYAAAVEAGSKSWKALFFGSLDSSNFITVDKPPASLWVMGISARLFGLSSWSLLVPQVLMGVASVALLFGAVRRSLVAVGPKLSVVGGLLAGTILAVTPAAALMFRFDNPDALLTLLMTAAGYFVVRALPKASWKWLALAGVALGFAFLTKMLQGLLVLPAFGFVYLLAAPTALWKRFVHLLVAAGALAVAAGWWVLAVALWPTDARPYIGGSTNNTVLDLVFGYNGFGRLFGGSGGGGGQSSGASGSSFGGATGLQRLFSSEMGLEISWLLPAALVALVLGLIVTRKGGRSNPLRAGLVLWGGWLLVTGLVFSYMSGTVHPYYTVALAPAIGGLVALGGVALWRARNTWLGRLGLAVMIAGSGAWSFVLLSENADWLPWLRWVLLVGSVLSALALVVGAVARLRRMTVVAVLAGTLFALGGSGAYAVATASVAHGGSIPTVGSSSSMTMGGGGAPGGTAGGAGGGTAPSGLASGAGTPPSGTAGGTPPAGASGTGTTSTGTADSAATGSAAADSAAEGQAGASTTASSEALDALLSATTNRWAAAVDGSQSAATLELNSGTAVMAIGGWSSDPTPTLAEFQAYVAAGDVGYYVVSGQGGGGAVGGGTSTASAIETWVTSTFAATTVGGTTVYDLTAG</sequence>
<feature type="compositionally biased region" description="Low complexity" evidence="8">
    <location>
        <begin position="1"/>
        <end position="23"/>
    </location>
</feature>
<feature type="transmembrane region" description="Helical" evidence="9">
    <location>
        <begin position="177"/>
        <end position="199"/>
    </location>
</feature>
<evidence type="ECO:0000256" key="7">
    <source>
        <dbReference type="ARBA" id="ARBA00023136"/>
    </source>
</evidence>
<feature type="compositionally biased region" description="Low complexity" evidence="8">
    <location>
        <begin position="563"/>
        <end position="618"/>
    </location>
</feature>
<evidence type="ECO:0000259" key="11">
    <source>
        <dbReference type="Pfam" id="PF24878"/>
    </source>
</evidence>
<keyword evidence="6 9" id="KW-1133">Transmembrane helix</keyword>
<dbReference type="Pfam" id="PF24878">
    <property type="entry name" value="YkcB_C"/>
    <property type="match status" value="1"/>
</dbReference>
<feature type="transmembrane region" description="Helical" evidence="9">
    <location>
        <begin position="66"/>
        <end position="84"/>
    </location>
</feature>
<feature type="domain" description="Putative mannosyltransferase YkcA/B-like C-terminal" evidence="11">
    <location>
        <begin position="632"/>
        <end position="714"/>
    </location>
</feature>
<accession>A0ABS2L2P7</accession>
<dbReference type="PANTHER" id="PTHR33908:SF3">
    <property type="entry name" value="UNDECAPRENYL PHOSPHATE-ALPHA-4-AMINO-4-DEOXY-L-ARABINOSE ARABINOSYL TRANSFERASE"/>
    <property type="match status" value="1"/>
</dbReference>
<keyword evidence="5 9" id="KW-0812">Transmembrane</keyword>
<evidence type="ECO:0000256" key="9">
    <source>
        <dbReference type="SAM" id="Phobius"/>
    </source>
</evidence>
<feature type="transmembrane region" description="Helical" evidence="9">
    <location>
        <begin position="417"/>
        <end position="438"/>
    </location>
</feature>
<dbReference type="Proteomes" id="UP000776164">
    <property type="component" value="Unassembled WGS sequence"/>
</dbReference>
<keyword evidence="13" id="KW-1185">Reference proteome</keyword>
<evidence type="ECO:0000256" key="4">
    <source>
        <dbReference type="ARBA" id="ARBA00022679"/>
    </source>
</evidence>
<comment type="subcellular location">
    <subcellularLocation>
        <location evidence="1">Cell membrane</location>
        <topology evidence="1">Multi-pass membrane protein</topology>
    </subcellularLocation>
</comment>
<dbReference type="InterPro" id="IPR038731">
    <property type="entry name" value="RgtA/B/C-like"/>
</dbReference>
<feature type="region of interest" description="Disordered" evidence="8">
    <location>
        <begin position="538"/>
        <end position="618"/>
    </location>
</feature>
<evidence type="ECO:0000313" key="12">
    <source>
        <dbReference type="EMBL" id="MBM7471294.1"/>
    </source>
</evidence>
<evidence type="ECO:0000259" key="10">
    <source>
        <dbReference type="Pfam" id="PF13231"/>
    </source>
</evidence>
<protein>
    <submittedName>
        <fullName evidence="12">4-amino-4-deoxy-L-arabinose transferase-like glycosyltransferase</fullName>
    </submittedName>
</protein>